<name>A0A8R7REC7_TRIUA</name>
<dbReference type="Gramene" id="TuG1812U0000241300.01.T01">
    <property type="protein sequence ID" value="TuG1812U0000241300.01.T01.s_cds5143"/>
    <property type="gene ID" value="TuG1812U0000241300.01"/>
</dbReference>
<evidence type="ECO:0000256" key="1">
    <source>
        <dbReference type="SAM" id="MobiDB-lite"/>
    </source>
</evidence>
<proteinExistence type="predicted"/>
<keyword evidence="3" id="KW-1185">Reference proteome</keyword>
<evidence type="ECO:0000313" key="2">
    <source>
        <dbReference type="EnsemblPlants" id="TuG1812U0000241300.01.T01.s_cds5143"/>
    </source>
</evidence>
<accession>A0A8R7REC7</accession>
<reference evidence="2" key="3">
    <citation type="submission" date="2022-06" db="UniProtKB">
        <authorList>
            <consortium name="EnsemblPlants"/>
        </authorList>
    </citation>
    <scope>IDENTIFICATION</scope>
</reference>
<dbReference type="AlphaFoldDB" id="A0A8R7REC7"/>
<feature type="compositionally biased region" description="Basic and acidic residues" evidence="1">
    <location>
        <begin position="80"/>
        <end position="94"/>
    </location>
</feature>
<organism evidence="2 3">
    <name type="scientific">Triticum urartu</name>
    <name type="common">Red wild einkorn</name>
    <name type="synonym">Crithodium urartu</name>
    <dbReference type="NCBI Taxonomy" id="4572"/>
    <lineage>
        <taxon>Eukaryota</taxon>
        <taxon>Viridiplantae</taxon>
        <taxon>Streptophyta</taxon>
        <taxon>Embryophyta</taxon>
        <taxon>Tracheophyta</taxon>
        <taxon>Spermatophyta</taxon>
        <taxon>Magnoliopsida</taxon>
        <taxon>Liliopsida</taxon>
        <taxon>Poales</taxon>
        <taxon>Poaceae</taxon>
        <taxon>BOP clade</taxon>
        <taxon>Pooideae</taxon>
        <taxon>Triticodae</taxon>
        <taxon>Triticeae</taxon>
        <taxon>Triticinae</taxon>
        <taxon>Triticum</taxon>
    </lineage>
</organism>
<evidence type="ECO:0000313" key="3">
    <source>
        <dbReference type="Proteomes" id="UP000015106"/>
    </source>
</evidence>
<dbReference type="EnsemblPlants" id="TuG1812U0000241300.01.T01">
    <property type="protein sequence ID" value="TuG1812U0000241300.01.T01.s_cds5143"/>
    <property type="gene ID" value="TuG1812U0000241300.01"/>
</dbReference>
<feature type="region of interest" description="Disordered" evidence="1">
    <location>
        <begin position="1"/>
        <end position="108"/>
    </location>
</feature>
<sequence length="126" mass="13892">DSDTVARQFTPFVAERTHRPTGCRGRYDYNSSQELPDTQDELDGDAALDKDDDDDMENVQHDTDDDEHVEVRASGKKGKGARDVPSPEKVKEQATARGKGCRPQRGGGIKRMLGRALLSRDLGPIP</sequence>
<dbReference type="Proteomes" id="UP000015106">
    <property type="component" value="Chromosome 2"/>
</dbReference>
<reference evidence="3" key="1">
    <citation type="journal article" date="2013" name="Nature">
        <title>Draft genome of the wheat A-genome progenitor Triticum urartu.</title>
        <authorList>
            <person name="Ling H.Q."/>
            <person name="Zhao S."/>
            <person name="Liu D."/>
            <person name="Wang J."/>
            <person name="Sun H."/>
            <person name="Zhang C."/>
            <person name="Fan H."/>
            <person name="Li D."/>
            <person name="Dong L."/>
            <person name="Tao Y."/>
            <person name="Gao C."/>
            <person name="Wu H."/>
            <person name="Li Y."/>
            <person name="Cui Y."/>
            <person name="Guo X."/>
            <person name="Zheng S."/>
            <person name="Wang B."/>
            <person name="Yu K."/>
            <person name="Liang Q."/>
            <person name="Yang W."/>
            <person name="Lou X."/>
            <person name="Chen J."/>
            <person name="Feng M."/>
            <person name="Jian J."/>
            <person name="Zhang X."/>
            <person name="Luo G."/>
            <person name="Jiang Y."/>
            <person name="Liu J."/>
            <person name="Wang Z."/>
            <person name="Sha Y."/>
            <person name="Zhang B."/>
            <person name="Wu H."/>
            <person name="Tang D."/>
            <person name="Shen Q."/>
            <person name="Xue P."/>
            <person name="Zou S."/>
            <person name="Wang X."/>
            <person name="Liu X."/>
            <person name="Wang F."/>
            <person name="Yang Y."/>
            <person name="An X."/>
            <person name="Dong Z."/>
            <person name="Zhang K."/>
            <person name="Zhang X."/>
            <person name="Luo M.C."/>
            <person name="Dvorak J."/>
            <person name="Tong Y."/>
            <person name="Wang J."/>
            <person name="Yang H."/>
            <person name="Li Z."/>
            <person name="Wang D."/>
            <person name="Zhang A."/>
            <person name="Wang J."/>
        </authorList>
    </citation>
    <scope>NUCLEOTIDE SEQUENCE</scope>
    <source>
        <strain evidence="3">cv. G1812</strain>
    </source>
</reference>
<feature type="compositionally biased region" description="Acidic residues" evidence="1">
    <location>
        <begin position="37"/>
        <end position="68"/>
    </location>
</feature>
<reference evidence="2" key="2">
    <citation type="submission" date="2018-03" db="EMBL/GenBank/DDBJ databases">
        <title>The Triticum urartu genome reveals the dynamic nature of wheat genome evolution.</title>
        <authorList>
            <person name="Ling H."/>
            <person name="Ma B."/>
            <person name="Shi X."/>
            <person name="Liu H."/>
            <person name="Dong L."/>
            <person name="Sun H."/>
            <person name="Cao Y."/>
            <person name="Gao Q."/>
            <person name="Zheng S."/>
            <person name="Li Y."/>
            <person name="Yu Y."/>
            <person name="Du H."/>
            <person name="Qi M."/>
            <person name="Li Y."/>
            <person name="Yu H."/>
            <person name="Cui Y."/>
            <person name="Wang N."/>
            <person name="Chen C."/>
            <person name="Wu H."/>
            <person name="Zhao Y."/>
            <person name="Zhang J."/>
            <person name="Li Y."/>
            <person name="Zhou W."/>
            <person name="Zhang B."/>
            <person name="Hu W."/>
            <person name="Eijk M."/>
            <person name="Tang J."/>
            <person name="Witsenboer H."/>
            <person name="Zhao S."/>
            <person name="Li Z."/>
            <person name="Zhang A."/>
            <person name="Wang D."/>
            <person name="Liang C."/>
        </authorList>
    </citation>
    <scope>NUCLEOTIDE SEQUENCE [LARGE SCALE GENOMIC DNA]</scope>
    <source>
        <strain evidence="2">cv. G1812</strain>
    </source>
</reference>
<protein>
    <submittedName>
        <fullName evidence="2">Uncharacterized protein</fullName>
    </submittedName>
</protein>